<dbReference type="AlphaFoldDB" id="A0A6M4AR92"/>
<dbReference type="InterPro" id="IPR036779">
    <property type="entry name" value="LysM_dom_sf"/>
</dbReference>
<dbReference type="KEGG" id="slan:GV829_03395"/>
<dbReference type="CDD" id="cd00118">
    <property type="entry name" value="LysM"/>
    <property type="match status" value="2"/>
</dbReference>
<sequence length="387" mass="39767">MGSKGRFMTWGRYGLLVATGLLLSACASRPANTDLFGRPLTPGDSARPAPIPPGQAATDRPPAAPGIDSDLPPVGSGGIRPVDIPRSTPGAPTAAAPWTPAPVTPSAREVAASNYVVAPGDTLRGIGNRTGAGSEAIAAANALEPPYVVRVGQRLTIPAGRYHEVMPGQSGIAIARAYGVSWAALIEENGLVEPYVLRVGQRLRLPDSGAPARPRTIEEQAQAFHLDIEGIMAGNQPATPAVGTAGRPSTPATPGSPPATGPGRFAWPLTGTLLQRFGPAGNGRVNDGINIAAAPGTPVRATAAGIVTYAGNEIALFGGLILIDHGGGWTSAYAHLDQLGVTVGQSVRAGQVIATSGESGQVPQPQLHFEIRRDRRPVDPLRQLPPR</sequence>
<dbReference type="InterPro" id="IPR050570">
    <property type="entry name" value="Cell_wall_metabolism_enzyme"/>
</dbReference>
<dbReference type="Gene3D" id="3.10.350.10">
    <property type="entry name" value="LysM domain"/>
    <property type="match status" value="2"/>
</dbReference>
<proteinExistence type="predicted"/>
<dbReference type="PROSITE" id="PS51782">
    <property type="entry name" value="LYSM"/>
    <property type="match status" value="2"/>
</dbReference>
<protein>
    <submittedName>
        <fullName evidence="4">Peptidoglycan DD-metalloendopeptidase family protein</fullName>
    </submittedName>
</protein>
<feature type="compositionally biased region" description="Low complexity" evidence="1">
    <location>
        <begin position="88"/>
        <end position="98"/>
    </location>
</feature>
<dbReference type="SMART" id="SM00257">
    <property type="entry name" value="LysM"/>
    <property type="match status" value="2"/>
</dbReference>
<dbReference type="Proteomes" id="UP000503018">
    <property type="component" value="Chromosome"/>
</dbReference>
<feature type="domain" description="LysM" evidence="3">
    <location>
        <begin position="161"/>
        <end position="205"/>
    </location>
</feature>
<organism evidence="4 5">
    <name type="scientific">Sphingomonas lacunae</name>
    <dbReference type="NCBI Taxonomy" id="2698828"/>
    <lineage>
        <taxon>Bacteria</taxon>
        <taxon>Pseudomonadati</taxon>
        <taxon>Pseudomonadota</taxon>
        <taxon>Alphaproteobacteria</taxon>
        <taxon>Sphingomonadales</taxon>
        <taxon>Sphingomonadaceae</taxon>
        <taxon>Sphingomonas</taxon>
    </lineage>
</organism>
<name>A0A6M4AR92_9SPHN</name>
<evidence type="ECO:0000313" key="4">
    <source>
        <dbReference type="EMBL" id="QJQ31604.1"/>
    </source>
</evidence>
<dbReference type="SUPFAM" id="SSF54106">
    <property type="entry name" value="LysM domain"/>
    <property type="match status" value="2"/>
</dbReference>
<dbReference type="PROSITE" id="PS51257">
    <property type="entry name" value="PROKAR_LIPOPROTEIN"/>
    <property type="match status" value="1"/>
</dbReference>
<feature type="region of interest" description="Disordered" evidence="1">
    <location>
        <begin position="238"/>
        <end position="262"/>
    </location>
</feature>
<dbReference type="InterPro" id="IPR018392">
    <property type="entry name" value="LysM"/>
</dbReference>
<dbReference type="InterPro" id="IPR011055">
    <property type="entry name" value="Dup_hybrid_motif"/>
</dbReference>
<keyword evidence="5" id="KW-1185">Reference proteome</keyword>
<dbReference type="GO" id="GO:0004222">
    <property type="term" value="F:metalloendopeptidase activity"/>
    <property type="evidence" value="ECO:0007669"/>
    <property type="project" value="TreeGrafter"/>
</dbReference>
<dbReference type="Pfam" id="PF01476">
    <property type="entry name" value="LysM"/>
    <property type="match status" value="2"/>
</dbReference>
<evidence type="ECO:0000256" key="1">
    <source>
        <dbReference type="SAM" id="MobiDB-lite"/>
    </source>
</evidence>
<dbReference type="CDD" id="cd12797">
    <property type="entry name" value="M23_peptidase"/>
    <property type="match status" value="1"/>
</dbReference>
<dbReference type="PANTHER" id="PTHR21666:SF270">
    <property type="entry name" value="MUREIN HYDROLASE ACTIVATOR ENVC"/>
    <property type="match status" value="1"/>
</dbReference>
<accession>A0A6M4AR92</accession>
<evidence type="ECO:0000259" key="3">
    <source>
        <dbReference type="PROSITE" id="PS51782"/>
    </source>
</evidence>
<gene>
    <name evidence="4" type="ORF">GV829_03395</name>
</gene>
<feature type="chain" id="PRO_5026910751" evidence="2">
    <location>
        <begin position="34"/>
        <end position="387"/>
    </location>
</feature>
<dbReference type="EMBL" id="CP053015">
    <property type="protein sequence ID" value="QJQ31604.1"/>
    <property type="molecule type" value="Genomic_DNA"/>
</dbReference>
<dbReference type="Gene3D" id="2.70.70.10">
    <property type="entry name" value="Glucose Permease (Domain IIA)"/>
    <property type="match status" value="1"/>
</dbReference>
<dbReference type="Pfam" id="PF01551">
    <property type="entry name" value="Peptidase_M23"/>
    <property type="match status" value="1"/>
</dbReference>
<reference evidence="4 5" key="1">
    <citation type="submission" date="2020-01" db="EMBL/GenBank/DDBJ databases">
        <title>Sphingomonas sp. strain CSW-10.</title>
        <authorList>
            <person name="Chen W.-M."/>
        </authorList>
    </citation>
    <scope>NUCLEOTIDE SEQUENCE [LARGE SCALE GENOMIC DNA]</scope>
    <source>
        <strain evidence="4 5">CSW-10</strain>
    </source>
</reference>
<dbReference type="RefSeq" id="WP_169943824.1">
    <property type="nucleotide sequence ID" value="NZ_CP053015.1"/>
</dbReference>
<feature type="region of interest" description="Disordered" evidence="1">
    <location>
        <begin position="36"/>
        <end position="102"/>
    </location>
</feature>
<evidence type="ECO:0000256" key="2">
    <source>
        <dbReference type="SAM" id="SignalP"/>
    </source>
</evidence>
<feature type="domain" description="LysM" evidence="3">
    <location>
        <begin position="113"/>
        <end position="157"/>
    </location>
</feature>
<keyword evidence="2" id="KW-0732">Signal</keyword>
<feature type="signal peptide" evidence="2">
    <location>
        <begin position="1"/>
        <end position="33"/>
    </location>
</feature>
<evidence type="ECO:0000313" key="5">
    <source>
        <dbReference type="Proteomes" id="UP000503018"/>
    </source>
</evidence>
<dbReference type="InterPro" id="IPR016047">
    <property type="entry name" value="M23ase_b-sheet_dom"/>
</dbReference>
<dbReference type="PANTHER" id="PTHR21666">
    <property type="entry name" value="PEPTIDASE-RELATED"/>
    <property type="match status" value="1"/>
</dbReference>
<dbReference type="SUPFAM" id="SSF51261">
    <property type="entry name" value="Duplicated hybrid motif"/>
    <property type="match status" value="1"/>
</dbReference>